<accession>A0A7C1T968</accession>
<sequence>MKDYRPDVIFVVSGEVWRDFCTLREAWGHPLTVGLSEECITYIRTAIRAGDTAKAAHWRAVRDLATQYGLSWISVVEVDGTLIQEEPEHSVFRYPPLSQRKRVVIDGRSPVSI</sequence>
<organism evidence="1">
    <name type="scientific">Agrobacterium albertimagni</name>
    <dbReference type="NCBI Taxonomy" id="147266"/>
    <lineage>
        <taxon>Bacteria</taxon>
        <taxon>Pseudomonadati</taxon>
        <taxon>Pseudomonadota</taxon>
        <taxon>Alphaproteobacteria</taxon>
        <taxon>Hyphomicrobiales</taxon>
        <taxon>Rhizobiaceae</taxon>
        <taxon>Rhizobium/Agrobacterium group</taxon>
        <taxon>Agrobacterium</taxon>
    </lineage>
</organism>
<reference evidence="1" key="1">
    <citation type="journal article" date="2020" name="mSystems">
        <title>Genome- and Community-Level Interaction Insights into Carbon Utilization and Element Cycling Functions of Hydrothermarchaeota in Hydrothermal Sediment.</title>
        <authorList>
            <person name="Zhou Z."/>
            <person name="Liu Y."/>
            <person name="Xu W."/>
            <person name="Pan J."/>
            <person name="Luo Z.H."/>
            <person name="Li M."/>
        </authorList>
    </citation>
    <scope>NUCLEOTIDE SEQUENCE [LARGE SCALE GENOMIC DNA]</scope>
    <source>
        <strain evidence="1">SpSt-243</strain>
    </source>
</reference>
<comment type="caution">
    <text evidence="1">The sequence shown here is derived from an EMBL/GenBank/DDBJ whole genome shotgun (WGS) entry which is preliminary data.</text>
</comment>
<name>A0A7C1T968_9HYPH</name>
<proteinExistence type="predicted"/>
<dbReference type="EMBL" id="DSKI01000631">
    <property type="protein sequence ID" value="HEB44424.1"/>
    <property type="molecule type" value="Genomic_DNA"/>
</dbReference>
<dbReference type="AlphaFoldDB" id="A0A7C1T968"/>
<protein>
    <submittedName>
        <fullName evidence="1">Uncharacterized protein</fullName>
    </submittedName>
</protein>
<gene>
    <name evidence="1" type="ORF">ENP70_12200</name>
</gene>
<evidence type="ECO:0000313" key="1">
    <source>
        <dbReference type="EMBL" id="HEB44424.1"/>
    </source>
</evidence>